<dbReference type="InterPro" id="IPR011990">
    <property type="entry name" value="TPR-like_helical_dom_sf"/>
</dbReference>
<reference evidence="6 7" key="1">
    <citation type="submission" date="2024-03" db="EMBL/GenBank/DDBJ databases">
        <title>Adaptation during the transition from Ophiocordyceps entomopathogen to insect associate is accompanied by gene loss and intensified selection.</title>
        <authorList>
            <person name="Ward C.M."/>
            <person name="Onetto C.A."/>
            <person name="Borneman A.R."/>
        </authorList>
    </citation>
    <scope>NUCLEOTIDE SEQUENCE [LARGE SCALE GENOMIC DNA]</scope>
    <source>
        <strain evidence="6">AWRI1</strain>
        <tissue evidence="6">Single Adult Female</tissue>
    </source>
</reference>
<keyword evidence="1" id="KW-0677">Repeat</keyword>
<feature type="compositionally biased region" description="Basic and acidic residues" evidence="4">
    <location>
        <begin position="315"/>
        <end position="328"/>
    </location>
</feature>
<dbReference type="Pfam" id="PF10516">
    <property type="entry name" value="SHNi-TPR"/>
    <property type="match status" value="1"/>
</dbReference>
<evidence type="ECO:0000256" key="4">
    <source>
        <dbReference type="SAM" id="MobiDB-lite"/>
    </source>
</evidence>
<evidence type="ECO:0000313" key="6">
    <source>
        <dbReference type="EMBL" id="KAK7576210.1"/>
    </source>
</evidence>
<feature type="coiled-coil region" evidence="3">
    <location>
        <begin position="532"/>
        <end position="566"/>
    </location>
</feature>
<feature type="region of interest" description="Disordered" evidence="4">
    <location>
        <begin position="48"/>
        <end position="190"/>
    </location>
</feature>
<dbReference type="GO" id="GO:0006335">
    <property type="term" value="P:DNA replication-dependent chromatin assembly"/>
    <property type="evidence" value="ECO:0007669"/>
    <property type="project" value="TreeGrafter"/>
</dbReference>
<dbReference type="GO" id="GO:0034080">
    <property type="term" value="P:CENP-A containing chromatin assembly"/>
    <property type="evidence" value="ECO:0007669"/>
    <property type="project" value="TreeGrafter"/>
</dbReference>
<dbReference type="EMBL" id="JBBCAQ010000036">
    <property type="protein sequence ID" value="KAK7576210.1"/>
    <property type="molecule type" value="Genomic_DNA"/>
</dbReference>
<feature type="compositionally biased region" description="Basic and acidic residues" evidence="4">
    <location>
        <begin position="673"/>
        <end position="691"/>
    </location>
</feature>
<evidence type="ECO:0000256" key="2">
    <source>
        <dbReference type="ARBA" id="ARBA00022803"/>
    </source>
</evidence>
<feature type="compositionally biased region" description="Acidic residues" evidence="4">
    <location>
        <begin position="359"/>
        <end position="410"/>
    </location>
</feature>
<feature type="compositionally biased region" description="Basic and acidic residues" evidence="4">
    <location>
        <begin position="115"/>
        <end position="136"/>
    </location>
</feature>
<dbReference type="GO" id="GO:0005654">
    <property type="term" value="C:nucleoplasm"/>
    <property type="evidence" value="ECO:0007669"/>
    <property type="project" value="TreeGrafter"/>
</dbReference>
<feature type="domain" description="Tetratricopeptide SHNi-TPR" evidence="5">
    <location>
        <begin position="438"/>
        <end position="468"/>
    </location>
</feature>
<keyword evidence="3" id="KW-0175">Coiled coil</keyword>
<dbReference type="PANTHER" id="PTHR15081:SF1">
    <property type="entry name" value="NUCLEAR AUTOANTIGENIC SPERM PROTEIN"/>
    <property type="match status" value="1"/>
</dbReference>
<dbReference type="InterPro" id="IPR051730">
    <property type="entry name" value="NASP-like"/>
</dbReference>
<name>A0AAN9Y0H6_9HEMI</name>
<feature type="region of interest" description="Disordered" evidence="4">
    <location>
        <begin position="315"/>
        <end position="410"/>
    </location>
</feature>
<feature type="compositionally biased region" description="Basic and acidic residues" evidence="4">
    <location>
        <begin position="177"/>
        <end position="190"/>
    </location>
</feature>
<proteinExistence type="predicted"/>
<feature type="compositionally biased region" description="Polar residues" evidence="4">
    <location>
        <begin position="76"/>
        <end position="99"/>
    </location>
</feature>
<feature type="compositionally biased region" description="Basic and acidic residues" evidence="4">
    <location>
        <begin position="625"/>
        <end position="643"/>
    </location>
</feature>
<accession>A0AAN9Y0H6</accession>
<dbReference type="PANTHER" id="PTHR15081">
    <property type="entry name" value="NUCLEAR AUTOANTIGENIC SPERM PROTEIN NASP -RELATED"/>
    <property type="match status" value="1"/>
</dbReference>
<dbReference type="SUPFAM" id="SSF48452">
    <property type="entry name" value="TPR-like"/>
    <property type="match status" value="1"/>
</dbReference>
<dbReference type="Proteomes" id="UP001367676">
    <property type="component" value="Unassembled WGS sequence"/>
</dbReference>
<protein>
    <recommendedName>
        <fullName evidence="5">Tetratricopeptide SHNi-TPR domain-containing protein</fullName>
    </recommendedName>
</protein>
<feature type="compositionally biased region" description="Low complexity" evidence="4">
    <location>
        <begin position="100"/>
        <end position="111"/>
    </location>
</feature>
<feature type="region of interest" description="Disordered" evidence="4">
    <location>
        <begin position="576"/>
        <end position="691"/>
    </location>
</feature>
<evidence type="ECO:0000256" key="1">
    <source>
        <dbReference type="ARBA" id="ARBA00022737"/>
    </source>
</evidence>
<sequence>MRAVAKILHHSVVSETENLATAIVEEKIQKPVKNDSVSTDEVDRVATAEKTVLNGDSDHSKETEKKDIEEAVTEKPTGSETCNAQPPTENSDIKTSTDNAEAAPEIIVEAASKVAEPKQSDESSVSDFKKPPEKAVSDAVAGGPLNVEEKSAASHSDVSEAERKCEKSDDVESSSVEAEKPATTEKDADKVEELFTNDMVKNIEQNYSPTETDAVNLLEMPDDEMFGTEAKATETNDAAKTNGTAAEKTDEIAEAANLFLQGKRNMLVKDYESAADILGEACAKYSAIYGDLGVECAEVYMVYGQALLESWRLEDSNRKSSETLNETKGDEEEAVAAVADEPPVKENGIGGEAQPEKEEATDDEPMDTDQADEVAPDAENAEETIDETCTDEQVENGDGEDEDDIESADDVDNLQIAFEILEMAKKIYEKTNDNANLAKVHSKLGEISIASGNLAYAVEDLKRALELLSPAASVDVRHKANVHFQLYIVHTMRCSFPEAETELRVAKSTFESHLRDLERKLETADKSKASEVDAIASEIKEIKEVIQDLNTKMAESHREKRELISAISDVIKTKHSVSADMPSSSSASVDAPSSSSANAASTFSPRKADVPINNISHLVRKKPKNVPEEVKVEEKQVNEKTDEVSSTADAKSNGVEAATNVVKEAADTTAESSTKRKAEDALEGEAKKVCA</sequence>
<gene>
    <name evidence="6" type="ORF">V9T40_012496</name>
</gene>
<evidence type="ECO:0000313" key="7">
    <source>
        <dbReference type="Proteomes" id="UP001367676"/>
    </source>
</evidence>
<keyword evidence="7" id="KW-1185">Reference proteome</keyword>
<evidence type="ECO:0000259" key="5">
    <source>
        <dbReference type="Pfam" id="PF10516"/>
    </source>
</evidence>
<feature type="compositionally biased region" description="Basic and acidic residues" evidence="4">
    <location>
        <begin position="147"/>
        <end position="170"/>
    </location>
</feature>
<dbReference type="GO" id="GO:0042393">
    <property type="term" value="F:histone binding"/>
    <property type="evidence" value="ECO:0007669"/>
    <property type="project" value="TreeGrafter"/>
</dbReference>
<comment type="caution">
    <text evidence="6">The sequence shown here is derived from an EMBL/GenBank/DDBJ whole genome shotgun (WGS) entry which is preliminary data.</text>
</comment>
<dbReference type="Gene3D" id="1.25.40.10">
    <property type="entry name" value="Tetratricopeptide repeat domain"/>
    <property type="match status" value="1"/>
</dbReference>
<organism evidence="6 7">
    <name type="scientific">Parthenolecanium corni</name>
    <dbReference type="NCBI Taxonomy" id="536013"/>
    <lineage>
        <taxon>Eukaryota</taxon>
        <taxon>Metazoa</taxon>
        <taxon>Ecdysozoa</taxon>
        <taxon>Arthropoda</taxon>
        <taxon>Hexapoda</taxon>
        <taxon>Insecta</taxon>
        <taxon>Pterygota</taxon>
        <taxon>Neoptera</taxon>
        <taxon>Paraneoptera</taxon>
        <taxon>Hemiptera</taxon>
        <taxon>Sternorrhyncha</taxon>
        <taxon>Coccoidea</taxon>
        <taxon>Coccidae</taxon>
        <taxon>Parthenolecanium</taxon>
    </lineage>
</organism>
<evidence type="ECO:0000256" key="3">
    <source>
        <dbReference type="SAM" id="Coils"/>
    </source>
</evidence>
<feature type="compositionally biased region" description="Basic and acidic residues" evidence="4">
    <location>
        <begin position="56"/>
        <end position="73"/>
    </location>
</feature>
<dbReference type="AlphaFoldDB" id="A0AAN9Y0H6"/>
<feature type="compositionally biased region" description="Low complexity" evidence="4">
    <location>
        <begin position="576"/>
        <end position="601"/>
    </location>
</feature>
<keyword evidence="2" id="KW-0802">TPR repeat</keyword>
<dbReference type="InterPro" id="IPR019544">
    <property type="entry name" value="Tetratricopeptide_SHNi-TPR_dom"/>
</dbReference>